<evidence type="ECO:0000256" key="9">
    <source>
        <dbReference type="ARBA" id="ARBA00030865"/>
    </source>
</evidence>
<dbReference type="NCBIfam" id="TIGR00464">
    <property type="entry name" value="gltX_bact"/>
    <property type="match status" value="1"/>
</dbReference>
<dbReference type="Gene3D" id="3.40.50.620">
    <property type="entry name" value="HUPs"/>
    <property type="match status" value="1"/>
</dbReference>
<feature type="domain" description="Aminoacyl-tRNA synthetase class I anticodon-binding" evidence="13">
    <location>
        <begin position="398"/>
        <end position="525"/>
    </location>
</feature>
<dbReference type="SUPFAM" id="SSF52374">
    <property type="entry name" value="Nucleotidylyl transferase"/>
    <property type="match status" value="1"/>
</dbReference>
<dbReference type="GeneID" id="64857086"/>
<evidence type="ECO:0000313" key="14">
    <source>
        <dbReference type="EMBL" id="CAB4254103.1"/>
    </source>
</evidence>
<proteinExistence type="inferred from homology"/>
<dbReference type="GO" id="GO:0005739">
    <property type="term" value="C:mitochondrion"/>
    <property type="evidence" value="ECO:0007669"/>
    <property type="project" value="UniProtKB-SubCell"/>
</dbReference>
<dbReference type="GO" id="GO:0008270">
    <property type="term" value="F:zinc ion binding"/>
    <property type="evidence" value="ECO:0007669"/>
    <property type="project" value="InterPro"/>
</dbReference>
<evidence type="ECO:0000259" key="12">
    <source>
        <dbReference type="Pfam" id="PF00749"/>
    </source>
</evidence>
<feature type="domain" description="Glutamyl/glutaminyl-tRNA synthetase class Ib catalytic" evidence="12">
    <location>
        <begin position="52"/>
        <end position="360"/>
    </location>
</feature>
<dbReference type="EMBL" id="CAEFZW010000003">
    <property type="protein sequence ID" value="CAB4254103.1"/>
    <property type="molecule type" value="Genomic_DNA"/>
</dbReference>
<dbReference type="RefSeq" id="XP_041405947.1">
    <property type="nucleotide sequence ID" value="XM_041550013.1"/>
</dbReference>
<dbReference type="CDD" id="cd00808">
    <property type="entry name" value="GluRS_core"/>
    <property type="match status" value="1"/>
</dbReference>
<keyword evidence="15" id="KW-1185">Reference proteome</keyword>
<dbReference type="EC" id="6.1.1.17" evidence="3"/>
<dbReference type="PRINTS" id="PR00987">
    <property type="entry name" value="TRNASYNTHGLU"/>
</dbReference>
<keyword evidence="8 11" id="KW-0030">Aminoacyl-tRNA synthetase</keyword>
<dbReference type="Pfam" id="PF00749">
    <property type="entry name" value="tRNA-synt_1c"/>
    <property type="match status" value="1"/>
</dbReference>
<evidence type="ECO:0000256" key="4">
    <source>
        <dbReference type="ARBA" id="ARBA00022598"/>
    </source>
</evidence>
<dbReference type="InterPro" id="IPR008925">
    <property type="entry name" value="aa_tRNA-synth_I_cd-bd_sf"/>
</dbReference>
<accession>A0A8H2ZHM7</accession>
<dbReference type="GO" id="GO:0000049">
    <property type="term" value="F:tRNA binding"/>
    <property type="evidence" value="ECO:0007669"/>
    <property type="project" value="InterPro"/>
</dbReference>
<dbReference type="HAMAP" id="MF_00022">
    <property type="entry name" value="Glu_tRNA_synth_type1"/>
    <property type="match status" value="1"/>
</dbReference>
<protein>
    <recommendedName>
        <fullName evidence="10">Glutamate--tRNA ligase, mitochondrial</fullName>
        <ecNumber evidence="3">6.1.1.17</ecNumber>
    </recommendedName>
    <alternativeName>
        <fullName evidence="9">Glutamyl-tRNA synthetase</fullName>
    </alternativeName>
</protein>
<dbReference type="GO" id="GO:0004818">
    <property type="term" value="F:glutamate-tRNA ligase activity"/>
    <property type="evidence" value="ECO:0007669"/>
    <property type="project" value="UniProtKB-EC"/>
</dbReference>
<evidence type="ECO:0000256" key="6">
    <source>
        <dbReference type="ARBA" id="ARBA00022840"/>
    </source>
</evidence>
<dbReference type="GO" id="GO:0005524">
    <property type="term" value="F:ATP binding"/>
    <property type="evidence" value="ECO:0007669"/>
    <property type="project" value="UniProtKB-KW"/>
</dbReference>
<evidence type="ECO:0000256" key="5">
    <source>
        <dbReference type="ARBA" id="ARBA00022741"/>
    </source>
</evidence>
<reference evidence="14 15" key="1">
    <citation type="submission" date="2020-05" db="EMBL/GenBank/DDBJ databases">
        <authorList>
            <person name="Casaregola S."/>
            <person name="Devillers H."/>
            <person name="Grondin C."/>
        </authorList>
    </citation>
    <scope>NUCLEOTIDE SEQUENCE [LARGE SCALE GENOMIC DNA]</scope>
    <source>
        <strain evidence="14 15">CLIB 1767</strain>
    </source>
</reference>
<evidence type="ECO:0000256" key="2">
    <source>
        <dbReference type="ARBA" id="ARBA00007894"/>
    </source>
</evidence>
<dbReference type="InterPro" id="IPR014729">
    <property type="entry name" value="Rossmann-like_a/b/a_fold"/>
</dbReference>
<keyword evidence="4 11" id="KW-0436">Ligase</keyword>
<dbReference type="FunFam" id="3.40.50.620:FF:000045">
    <property type="entry name" value="Glutamate--tRNA ligase, mitochondrial"/>
    <property type="match status" value="1"/>
</dbReference>
<dbReference type="AlphaFoldDB" id="A0A8H2ZHM7"/>
<keyword evidence="6 11" id="KW-0067">ATP-binding</keyword>
<evidence type="ECO:0000256" key="10">
    <source>
        <dbReference type="ARBA" id="ARBA00072917"/>
    </source>
</evidence>
<dbReference type="InterPro" id="IPR020751">
    <property type="entry name" value="aa-tRNA-synth_I_codon-bd_sub2"/>
</dbReference>
<dbReference type="SUPFAM" id="SSF48163">
    <property type="entry name" value="An anticodon-binding domain of class I aminoacyl-tRNA synthetases"/>
    <property type="match status" value="1"/>
</dbReference>
<dbReference type="InterPro" id="IPR020058">
    <property type="entry name" value="Glu/Gln-tRNA-synth_Ib_cat-dom"/>
</dbReference>
<dbReference type="Pfam" id="PF19269">
    <property type="entry name" value="Anticodon_2"/>
    <property type="match status" value="1"/>
</dbReference>
<dbReference type="InterPro" id="IPR049940">
    <property type="entry name" value="GluQ/Sye"/>
</dbReference>
<dbReference type="InterPro" id="IPR004527">
    <property type="entry name" value="Glu-tRNA-ligase_bac/mito"/>
</dbReference>
<dbReference type="InterPro" id="IPR045462">
    <property type="entry name" value="aa-tRNA-synth_I_cd-bd"/>
</dbReference>
<evidence type="ECO:0000256" key="8">
    <source>
        <dbReference type="ARBA" id="ARBA00023146"/>
    </source>
</evidence>
<keyword evidence="5 11" id="KW-0547">Nucleotide-binding</keyword>
<dbReference type="Gene3D" id="1.10.10.350">
    <property type="match status" value="1"/>
</dbReference>
<organism evidence="14 15">
    <name type="scientific">Maudiozyma barnettii</name>
    <dbReference type="NCBI Taxonomy" id="61262"/>
    <lineage>
        <taxon>Eukaryota</taxon>
        <taxon>Fungi</taxon>
        <taxon>Dikarya</taxon>
        <taxon>Ascomycota</taxon>
        <taxon>Saccharomycotina</taxon>
        <taxon>Saccharomycetes</taxon>
        <taxon>Saccharomycetales</taxon>
        <taxon>Saccharomycetaceae</taxon>
        <taxon>Maudiozyma</taxon>
    </lineage>
</organism>
<comment type="subcellular location">
    <subcellularLocation>
        <location evidence="1">Mitochondrion</location>
    </subcellularLocation>
</comment>
<evidence type="ECO:0000256" key="11">
    <source>
        <dbReference type="RuleBase" id="RU363037"/>
    </source>
</evidence>
<evidence type="ECO:0000313" key="15">
    <source>
        <dbReference type="Proteomes" id="UP000644660"/>
    </source>
</evidence>
<sequence length="531" mass="60920">MSRLLLGRSSYKLVSLPRISSRLNAVDTTRCYSDLLSRKQSKKVSVQPTSPVVTRFAPSPTGLLHIGSLRTALYNFLLARNTKGKFILRLEDTDRTRLKPEAEQNIYDTMEWCGFKIDEGPIKQSERKEIYAKYIQILLDKGKAYRCFCSKEKLDASRLDGYDRHCFHLSEEEISAQMKEKGGKFIVRFKAPEKYESFTDLLHGQVNIQDRKDRIGYDDLVLLKSDGMPTYHFANVVDDHLMGVTHVIRGEEWLPSTPKHIMLYNAFGWTPSKFIHIPLLTSIESDKKLSKRRNDASVFALKEKGILPEALINFCALLGWSPPRDVAQKNHECFSLEELTQLFNLDHLTKGNVKVDNSKLLFFNKHFLQKRIENELQLEELVSTVIPKLLAKYETPDEIQLTEKVKLILKDCGHCLNTINDFEDQFSYFFNLPDYSVHSEETQKFFKSNNRDTIISILETSRTKLMSSTIQETISETTKTLGVNKKLLFQSLRFALSGNVSGAKIHVILDILGAVESQNRLQAAIEHLKNM</sequence>
<evidence type="ECO:0000259" key="13">
    <source>
        <dbReference type="Pfam" id="PF19269"/>
    </source>
</evidence>
<evidence type="ECO:0000256" key="1">
    <source>
        <dbReference type="ARBA" id="ARBA00004173"/>
    </source>
</evidence>
<keyword evidence="7 11" id="KW-0648">Protein biosynthesis</keyword>
<evidence type="ECO:0000256" key="3">
    <source>
        <dbReference type="ARBA" id="ARBA00012835"/>
    </source>
</evidence>
<dbReference type="InterPro" id="IPR000924">
    <property type="entry name" value="Glu/Gln-tRNA-synth"/>
</dbReference>
<comment type="similarity">
    <text evidence="2">Belongs to the class-I aminoacyl-tRNA synthetase family. Glutamate--tRNA ligase type 1 subfamily.</text>
</comment>
<dbReference type="Proteomes" id="UP000644660">
    <property type="component" value="Unassembled WGS sequence"/>
</dbReference>
<dbReference type="PANTHER" id="PTHR43311">
    <property type="entry name" value="GLUTAMATE--TRNA LIGASE"/>
    <property type="match status" value="1"/>
</dbReference>
<dbReference type="PANTHER" id="PTHR43311:SF2">
    <property type="entry name" value="GLUTAMATE--TRNA LIGASE, MITOCHONDRIAL-RELATED"/>
    <property type="match status" value="1"/>
</dbReference>
<gene>
    <name evidence="14" type="ORF">KABA2_03S12628</name>
</gene>
<dbReference type="GO" id="GO:0006424">
    <property type="term" value="P:glutamyl-tRNA aminoacylation"/>
    <property type="evidence" value="ECO:0007669"/>
    <property type="project" value="InterPro"/>
</dbReference>
<evidence type="ECO:0000256" key="7">
    <source>
        <dbReference type="ARBA" id="ARBA00022917"/>
    </source>
</evidence>
<name>A0A8H2ZHM7_9SACH</name>
<comment type="caution">
    <text evidence="14">The sequence shown here is derived from an EMBL/GenBank/DDBJ whole genome shotgun (WGS) entry which is preliminary data.</text>
</comment>
<dbReference type="InterPro" id="IPR033910">
    <property type="entry name" value="GluRS_core"/>
</dbReference>